<evidence type="ECO:0000256" key="3">
    <source>
        <dbReference type="ARBA" id="ARBA00023015"/>
    </source>
</evidence>
<dbReference type="Pfam" id="PF00158">
    <property type="entry name" value="Sigma54_activat"/>
    <property type="match status" value="1"/>
</dbReference>
<dbReference type="PROSITE" id="PS00676">
    <property type="entry name" value="SIGMA54_INTERACT_2"/>
    <property type="match status" value="1"/>
</dbReference>
<dbReference type="SUPFAM" id="SSF46689">
    <property type="entry name" value="Homeodomain-like"/>
    <property type="match status" value="1"/>
</dbReference>
<dbReference type="CDD" id="cd00009">
    <property type="entry name" value="AAA"/>
    <property type="match status" value="1"/>
</dbReference>
<dbReference type="InterPro" id="IPR009057">
    <property type="entry name" value="Homeodomain-like_sf"/>
</dbReference>
<dbReference type="PANTHER" id="PTHR32071:SF57">
    <property type="entry name" value="C4-DICARBOXYLATE TRANSPORT TRANSCRIPTIONAL REGULATORY PROTEIN DCTD"/>
    <property type="match status" value="1"/>
</dbReference>
<dbReference type="InterPro" id="IPR002197">
    <property type="entry name" value="HTH_Fis"/>
</dbReference>
<feature type="domain" description="Sigma-54 factor interaction" evidence="6">
    <location>
        <begin position="357"/>
        <end position="587"/>
    </location>
</feature>
<dbReference type="InterPro" id="IPR002078">
    <property type="entry name" value="Sigma_54_int"/>
</dbReference>
<dbReference type="InterPro" id="IPR003018">
    <property type="entry name" value="GAF"/>
</dbReference>
<dbReference type="Gene3D" id="1.10.10.60">
    <property type="entry name" value="Homeodomain-like"/>
    <property type="match status" value="1"/>
</dbReference>
<evidence type="ECO:0000313" key="7">
    <source>
        <dbReference type="EMBL" id="KAA9022020.1"/>
    </source>
</evidence>
<dbReference type="PRINTS" id="PR01590">
    <property type="entry name" value="HTHFIS"/>
</dbReference>
<dbReference type="Gene3D" id="1.10.8.60">
    <property type="match status" value="1"/>
</dbReference>
<dbReference type="GO" id="GO:0005524">
    <property type="term" value="F:ATP binding"/>
    <property type="evidence" value="ECO:0007669"/>
    <property type="project" value="UniProtKB-KW"/>
</dbReference>
<keyword evidence="3" id="KW-0805">Transcription regulation</keyword>
<keyword evidence="2" id="KW-0067">ATP-binding</keyword>
<keyword evidence="1" id="KW-0547">Nucleotide-binding</keyword>
<dbReference type="OrthoDB" id="9771372at2"/>
<dbReference type="PROSITE" id="PS50045">
    <property type="entry name" value="SIGMA54_INTERACT_4"/>
    <property type="match status" value="1"/>
</dbReference>
<dbReference type="FunFam" id="3.40.50.300:FF:000006">
    <property type="entry name" value="DNA-binding transcriptional regulator NtrC"/>
    <property type="match status" value="1"/>
</dbReference>
<dbReference type="Gene3D" id="3.40.50.300">
    <property type="entry name" value="P-loop containing nucleotide triphosphate hydrolases"/>
    <property type="match status" value="1"/>
</dbReference>
<dbReference type="InterPro" id="IPR029016">
    <property type="entry name" value="GAF-like_dom_sf"/>
</dbReference>
<evidence type="ECO:0000313" key="8">
    <source>
        <dbReference type="Proteomes" id="UP000326671"/>
    </source>
</evidence>
<dbReference type="InterPro" id="IPR027417">
    <property type="entry name" value="P-loop_NTPase"/>
</dbReference>
<keyword evidence="8" id="KW-1185">Reference proteome</keyword>
<sequence>MKPTLTNDEVGSMEYNLSINKIWKQYQEMGQYMGGEIRMDIFNSWEDSKKLGISPFQKKINEIITQTDLDDRLEKNKELLTVATPQIKNLSDLLNESKTMFSIADNYGTVLYSEGEKKILKKAEKINILTGGTWSEKSAGTNAVGLALKTKQYSQVLFSEHYCEKNHEWFCAAFPVLYPFTNELLGVINIAGCNNQLNQQHIKLIFSEANQISKSINQYFFKYALRNHLFLNTALEGVEDAVFIVDGGKSIIEKNAAAKSHSLLSDVQTLNSIPKLNRFVEFVLHNGQQVLREEVCLHHKNKQKFICSIYPVTFQDEILGAVIFFRKNTELSIAKPQKPNRIQSRDSQSTRYSFDDMIGSSKAFTDIVKKAQKATMIDTTVFLSGETGTGKELFAQSIHQGSNRSDKPFVAINCGAVPHSLLESELFGYESGAFTGAKSKGSPGKFELAQGGTIFLDEIGDMPLDLQVHLLRLLEERVVTRLGGGKPIPLDVRVIAATHKNLKEAVQKGEFREDLLYRLNVIQLRIPALRERSSDIPALIYHFINIMGGEFGKRDIVVQPDTMQYLTQYHWPGNIRELKNVIQQSLFNMEGNSLSPFDLPPELLDCPVEEDEKDRLIEAMIQEDGNVTNAAKILDISRATMYRKIKQFQLTAEDWKGKM</sequence>
<dbReference type="GO" id="GO:0006355">
    <property type="term" value="P:regulation of DNA-templated transcription"/>
    <property type="evidence" value="ECO:0007669"/>
    <property type="project" value="InterPro"/>
</dbReference>
<accession>A0A5J5HPG6</accession>
<comment type="caution">
    <text evidence="7">The sequence shown here is derived from an EMBL/GenBank/DDBJ whole genome shotgun (WGS) entry which is preliminary data.</text>
</comment>
<keyword evidence="5" id="KW-0804">Transcription</keyword>
<organism evidence="7 8">
    <name type="scientific">Niallia endozanthoxylica</name>
    <dbReference type="NCBI Taxonomy" id="2036016"/>
    <lineage>
        <taxon>Bacteria</taxon>
        <taxon>Bacillati</taxon>
        <taxon>Bacillota</taxon>
        <taxon>Bacilli</taxon>
        <taxon>Bacillales</taxon>
        <taxon>Bacillaceae</taxon>
        <taxon>Niallia</taxon>
    </lineage>
</organism>
<dbReference type="SUPFAM" id="SSF52540">
    <property type="entry name" value="P-loop containing nucleoside triphosphate hydrolases"/>
    <property type="match status" value="1"/>
</dbReference>
<evidence type="ECO:0000256" key="2">
    <source>
        <dbReference type="ARBA" id="ARBA00022840"/>
    </source>
</evidence>
<dbReference type="PANTHER" id="PTHR32071">
    <property type="entry name" value="TRANSCRIPTIONAL REGULATORY PROTEIN"/>
    <property type="match status" value="1"/>
</dbReference>
<dbReference type="GO" id="GO:0043565">
    <property type="term" value="F:sequence-specific DNA binding"/>
    <property type="evidence" value="ECO:0007669"/>
    <property type="project" value="InterPro"/>
</dbReference>
<evidence type="ECO:0000256" key="5">
    <source>
        <dbReference type="ARBA" id="ARBA00023163"/>
    </source>
</evidence>
<dbReference type="Gene3D" id="3.30.450.40">
    <property type="match status" value="1"/>
</dbReference>
<proteinExistence type="predicted"/>
<dbReference type="PROSITE" id="PS00675">
    <property type="entry name" value="SIGMA54_INTERACT_1"/>
    <property type="match status" value="1"/>
</dbReference>
<evidence type="ECO:0000256" key="4">
    <source>
        <dbReference type="ARBA" id="ARBA00023125"/>
    </source>
</evidence>
<dbReference type="InterPro" id="IPR058031">
    <property type="entry name" value="AAA_lid_NorR"/>
</dbReference>
<protein>
    <submittedName>
        <fullName evidence="7">Sigma-54-dependent Fis family transcriptional regulator</fullName>
    </submittedName>
</protein>
<keyword evidence="4" id="KW-0238">DNA-binding</keyword>
<name>A0A5J5HPG6_9BACI</name>
<dbReference type="Pfam" id="PF01590">
    <property type="entry name" value="GAF"/>
    <property type="match status" value="1"/>
</dbReference>
<dbReference type="RefSeq" id="WP_150441015.1">
    <property type="nucleotide sequence ID" value="NZ_VYKL01000025.1"/>
</dbReference>
<dbReference type="InterPro" id="IPR003593">
    <property type="entry name" value="AAA+_ATPase"/>
</dbReference>
<dbReference type="SMART" id="SM00382">
    <property type="entry name" value="AAA"/>
    <property type="match status" value="1"/>
</dbReference>
<dbReference type="Proteomes" id="UP000326671">
    <property type="component" value="Unassembled WGS sequence"/>
</dbReference>
<dbReference type="InterPro" id="IPR025943">
    <property type="entry name" value="Sigma_54_int_dom_ATP-bd_2"/>
</dbReference>
<dbReference type="EMBL" id="VYKL01000025">
    <property type="protein sequence ID" value="KAA9022020.1"/>
    <property type="molecule type" value="Genomic_DNA"/>
</dbReference>
<evidence type="ECO:0000256" key="1">
    <source>
        <dbReference type="ARBA" id="ARBA00022741"/>
    </source>
</evidence>
<dbReference type="Pfam" id="PF25601">
    <property type="entry name" value="AAA_lid_14"/>
    <property type="match status" value="1"/>
</dbReference>
<gene>
    <name evidence="7" type="ORF">F4V44_15965</name>
</gene>
<dbReference type="AlphaFoldDB" id="A0A5J5HPG6"/>
<reference evidence="7 8" key="1">
    <citation type="submission" date="2019-09" db="EMBL/GenBank/DDBJ databases">
        <title>Whole genome sequences of isolates from the Mars Exploration Rovers.</title>
        <authorList>
            <person name="Seuylemezian A."/>
            <person name="Vaishampayan P."/>
        </authorList>
    </citation>
    <scope>NUCLEOTIDE SEQUENCE [LARGE SCALE GENOMIC DNA]</scope>
    <source>
        <strain evidence="7 8">MER_TA_151</strain>
    </source>
</reference>
<evidence type="ECO:0000259" key="6">
    <source>
        <dbReference type="PROSITE" id="PS50045"/>
    </source>
</evidence>
<dbReference type="PROSITE" id="PS00688">
    <property type="entry name" value="SIGMA54_INTERACT_3"/>
    <property type="match status" value="1"/>
</dbReference>
<dbReference type="InterPro" id="IPR025662">
    <property type="entry name" value="Sigma_54_int_dom_ATP-bd_1"/>
</dbReference>
<dbReference type="InterPro" id="IPR025944">
    <property type="entry name" value="Sigma_54_int_dom_CS"/>
</dbReference>